<organism evidence="7 8">
    <name type="scientific">Piscinibacter gummiphilus</name>
    <dbReference type="NCBI Taxonomy" id="946333"/>
    <lineage>
        <taxon>Bacteria</taxon>
        <taxon>Pseudomonadati</taxon>
        <taxon>Pseudomonadota</taxon>
        <taxon>Betaproteobacteria</taxon>
        <taxon>Burkholderiales</taxon>
        <taxon>Sphaerotilaceae</taxon>
        <taxon>Piscinibacter</taxon>
    </lineage>
</organism>
<evidence type="ECO:0000259" key="6">
    <source>
        <dbReference type="PROSITE" id="PS50801"/>
    </source>
</evidence>
<dbReference type="Pfam" id="PF01740">
    <property type="entry name" value="STAS"/>
    <property type="match status" value="1"/>
</dbReference>
<reference evidence="7 8" key="1">
    <citation type="submission" date="2023-10" db="EMBL/GenBank/DDBJ databases">
        <title>Bacteria for the degradation of biodegradable plastic PBAT(Polybutylene adipate terephthalate).</title>
        <authorList>
            <person name="Weon H.-Y."/>
            <person name="Yeon J."/>
        </authorList>
    </citation>
    <scope>NUCLEOTIDE SEQUENCE [LARGE SCALE GENOMIC DNA]</scope>
    <source>
        <strain evidence="7 8">SBD 7-3</strain>
    </source>
</reference>
<name>A0ABZ0CU37_9BURK</name>
<dbReference type="EMBL" id="CP136336">
    <property type="protein sequence ID" value="WOB08469.1"/>
    <property type="molecule type" value="Genomic_DNA"/>
</dbReference>
<evidence type="ECO:0000313" key="7">
    <source>
        <dbReference type="EMBL" id="WOB08469.1"/>
    </source>
</evidence>
<keyword evidence="3 5" id="KW-1133">Transmembrane helix</keyword>
<feature type="transmembrane region" description="Helical" evidence="5">
    <location>
        <begin position="207"/>
        <end position="228"/>
    </location>
</feature>
<dbReference type="InterPro" id="IPR001902">
    <property type="entry name" value="SLC26A/SulP_fam"/>
</dbReference>
<comment type="subcellular location">
    <subcellularLocation>
        <location evidence="1">Membrane</location>
        <topology evidence="1">Multi-pass membrane protein</topology>
    </subcellularLocation>
</comment>
<accession>A0ABZ0CU37</accession>
<evidence type="ECO:0000256" key="3">
    <source>
        <dbReference type="ARBA" id="ARBA00022989"/>
    </source>
</evidence>
<dbReference type="PROSITE" id="PS50801">
    <property type="entry name" value="STAS"/>
    <property type="match status" value="1"/>
</dbReference>
<feature type="transmembrane region" description="Helical" evidence="5">
    <location>
        <begin position="333"/>
        <end position="354"/>
    </location>
</feature>
<dbReference type="Gene3D" id="3.30.750.24">
    <property type="entry name" value="STAS domain"/>
    <property type="match status" value="1"/>
</dbReference>
<dbReference type="PANTHER" id="PTHR11814">
    <property type="entry name" value="SULFATE TRANSPORTER"/>
    <property type="match status" value="1"/>
</dbReference>
<feature type="domain" description="STAS" evidence="6">
    <location>
        <begin position="444"/>
        <end position="534"/>
    </location>
</feature>
<protein>
    <submittedName>
        <fullName evidence="7">SulP family inorganic anion transporter</fullName>
    </submittedName>
</protein>
<dbReference type="InterPro" id="IPR011547">
    <property type="entry name" value="SLC26A/SulP_dom"/>
</dbReference>
<feature type="transmembrane region" description="Helical" evidence="5">
    <location>
        <begin position="360"/>
        <end position="378"/>
    </location>
</feature>
<evidence type="ECO:0000256" key="1">
    <source>
        <dbReference type="ARBA" id="ARBA00004141"/>
    </source>
</evidence>
<evidence type="ECO:0000256" key="4">
    <source>
        <dbReference type="ARBA" id="ARBA00023136"/>
    </source>
</evidence>
<feature type="transmembrane region" description="Helical" evidence="5">
    <location>
        <begin position="390"/>
        <end position="420"/>
    </location>
</feature>
<dbReference type="RefSeq" id="WP_316701233.1">
    <property type="nucleotide sequence ID" value="NZ_CP136336.1"/>
</dbReference>
<evidence type="ECO:0000256" key="5">
    <source>
        <dbReference type="SAM" id="Phobius"/>
    </source>
</evidence>
<proteinExistence type="predicted"/>
<feature type="transmembrane region" description="Helical" evidence="5">
    <location>
        <begin position="117"/>
        <end position="137"/>
    </location>
</feature>
<keyword evidence="8" id="KW-1185">Reference proteome</keyword>
<gene>
    <name evidence="7" type="ORF">RXV79_00100</name>
</gene>
<dbReference type="CDD" id="cd07042">
    <property type="entry name" value="STAS_SulP_like_sulfate_transporter"/>
    <property type="match status" value="1"/>
</dbReference>
<dbReference type="Pfam" id="PF00916">
    <property type="entry name" value="Sulfate_transp"/>
    <property type="match status" value="1"/>
</dbReference>
<dbReference type="Proteomes" id="UP001303946">
    <property type="component" value="Chromosome"/>
</dbReference>
<sequence>MPDPHPPRHSALREDLLAAAIVSVLLIPQSLAYALLAGLPPQVGLYASVLPLVAYALVGASSVNAVGPAAVLALMTLQAIAPLAGQVDPSVAAVVLAFEVGLLLALAAVLKLDALAALLSAPVLQGFSVGAAISIALSQLPALLGSPAHGVHLRALLRSWWEAAQAGPAVHLATAAFGLGSLALLLLARRHLQALAARWLSRDMAQLVARSAPLVVIAAAIGLAWALAAPSHGVAVVGRLPTLHVPLGLPMLDAGLWLALLPSAALLALVTFVSSFAVAERLGLQRGEHVDGRRELAGLAASNLVAGLSSGMPVGGSFSRSALNADAGARTRWAGAWTALFLAIAAVLLAAPLAWLPRTVLAATIVVPVLAAAEWKAFGFAWRYSRREALLMGLVAAITVLHTAEWALGVGVVISIALMLQHAARPHAALIGRVPGTEHYRNVERYATELTPGVLSLRIDESLLFVNARLLPGLVARRLDAFPDTRRVVLQMTPVNRIDLSGLEALSTLQSVLRERGIRLDLSEVKGPVLDGLRAAQWARWFTGRLYLSHHQAVRDEQGMAP</sequence>
<evidence type="ECO:0000313" key="8">
    <source>
        <dbReference type="Proteomes" id="UP001303946"/>
    </source>
</evidence>
<keyword evidence="4 5" id="KW-0472">Membrane</keyword>
<evidence type="ECO:0000256" key="2">
    <source>
        <dbReference type="ARBA" id="ARBA00022692"/>
    </source>
</evidence>
<dbReference type="InterPro" id="IPR002645">
    <property type="entry name" value="STAS_dom"/>
</dbReference>
<dbReference type="SUPFAM" id="SSF52091">
    <property type="entry name" value="SpoIIaa-like"/>
    <property type="match status" value="1"/>
</dbReference>
<feature type="transmembrane region" description="Helical" evidence="5">
    <location>
        <begin position="256"/>
        <end position="279"/>
    </location>
</feature>
<feature type="transmembrane region" description="Helical" evidence="5">
    <location>
        <begin position="91"/>
        <end position="110"/>
    </location>
</feature>
<dbReference type="InterPro" id="IPR036513">
    <property type="entry name" value="STAS_dom_sf"/>
</dbReference>
<feature type="transmembrane region" description="Helical" evidence="5">
    <location>
        <begin position="169"/>
        <end position="187"/>
    </location>
</feature>
<keyword evidence="2 5" id="KW-0812">Transmembrane</keyword>